<evidence type="ECO:0000256" key="4">
    <source>
        <dbReference type="ARBA" id="ARBA00022833"/>
    </source>
</evidence>
<protein>
    <recommendedName>
        <fullName evidence="6">Seven-in-absentia protein TRAF-like domain-containing protein</fullName>
    </recommendedName>
</protein>
<proteinExistence type="inferred from homology"/>
<dbReference type="GO" id="GO:0005737">
    <property type="term" value="C:cytoplasm"/>
    <property type="evidence" value="ECO:0007669"/>
    <property type="project" value="InterPro"/>
</dbReference>
<dbReference type="GO" id="GO:0006511">
    <property type="term" value="P:ubiquitin-dependent protein catabolic process"/>
    <property type="evidence" value="ECO:0007669"/>
    <property type="project" value="InterPro"/>
</dbReference>
<dbReference type="Gene3D" id="2.60.210.10">
    <property type="entry name" value="Apoptosis, Tumor Necrosis Factor Receptor Associated Protein 2, Chain A"/>
    <property type="match status" value="1"/>
</dbReference>
<dbReference type="Pfam" id="PF03145">
    <property type="entry name" value="Sina_TRAF"/>
    <property type="match status" value="1"/>
</dbReference>
<evidence type="ECO:0000256" key="5">
    <source>
        <dbReference type="SAM" id="MobiDB-lite"/>
    </source>
</evidence>
<evidence type="ECO:0000256" key="2">
    <source>
        <dbReference type="ARBA" id="ARBA00022723"/>
    </source>
</evidence>
<evidence type="ECO:0000313" key="8">
    <source>
        <dbReference type="Proteomes" id="UP000631114"/>
    </source>
</evidence>
<evidence type="ECO:0000256" key="3">
    <source>
        <dbReference type="ARBA" id="ARBA00022771"/>
    </source>
</evidence>
<keyword evidence="3" id="KW-0863">Zinc-finger</keyword>
<reference evidence="7 8" key="1">
    <citation type="submission" date="2020-10" db="EMBL/GenBank/DDBJ databases">
        <title>The Coptis chinensis genome and diversification of protoberbering-type alkaloids.</title>
        <authorList>
            <person name="Wang B."/>
            <person name="Shu S."/>
            <person name="Song C."/>
            <person name="Liu Y."/>
        </authorList>
    </citation>
    <scope>NUCLEOTIDE SEQUENCE [LARGE SCALE GENOMIC DNA]</scope>
    <source>
        <strain evidence="7">HL-2020</strain>
        <tissue evidence="7">Leaf</tissue>
    </source>
</reference>
<accession>A0A835HRF9</accession>
<dbReference type="InterPro" id="IPR008974">
    <property type="entry name" value="TRAF-like"/>
</dbReference>
<evidence type="ECO:0000259" key="6">
    <source>
        <dbReference type="Pfam" id="PF03145"/>
    </source>
</evidence>
<name>A0A835HRF9_9MAGN</name>
<keyword evidence="8" id="KW-1185">Reference proteome</keyword>
<keyword evidence="2" id="KW-0479">Metal-binding</keyword>
<sequence length="100" mass="11313">MKKKAKIGDWQRIGVKKKAKNQAVKKKATTSGGKESAEAKNRREEEGTGAAAGEKYLGFRQFCLHFEAFQLRMAPVYMAFLRFMGDEDEAKKFNYSLEVG</sequence>
<comment type="caution">
    <text evidence="7">The sequence shown here is derived from an EMBL/GenBank/DDBJ whole genome shotgun (WGS) entry which is preliminary data.</text>
</comment>
<feature type="region of interest" description="Disordered" evidence="5">
    <location>
        <begin position="15"/>
        <end position="49"/>
    </location>
</feature>
<comment type="similarity">
    <text evidence="1">Belongs to the SINA (Seven in absentia) family.</text>
</comment>
<dbReference type="AlphaFoldDB" id="A0A835HRF9"/>
<organism evidence="7 8">
    <name type="scientific">Coptis chinensis</name>
    <dbReference type="NCBI Taxonomy" id="261450"/>
    <lineage>
        <taxon>Eukaryota</taxon>
        <taxon>Viridiplantae</taxon>
        <taxon>Streptophyta</taxon>
        <taxon>Embryophyta</taxon>
        <taxon>Tracheophyta</taxon>
        <taxon>Spermatophyta</taxon>
        <taxon>Magnoliopsida</taxon>
        <taxon>Ranunculales</taxon>
        <taxon>Ranunculaceae</taxon>
        <taxon>Coptidoideae</taxon>
        <taxon>Coptis</taxon>
    </lineage>
</organism>
<dbReference type="EMBL" id="JADFTS010000006">
    <property type="protein sequence ID" value="KAF9603516.1"/>
    <property type="molecule type" value="Genomic_DNA"/>
</dbReference>
<evidence type="ECO:0000313" key="7">
    <source>
        <dbReference type="EMBL" id="KAF9603516.1"/>
    </source>
</evidence>
<dbReference type="GO" id="GO:0008270">
    <property type="term" value="F:zinc ion binding"/>
    <property type="evidence" value="ECO:0007669"/>
    <property type="project" value="UniProtKB-KW"/>
</dbReference>
<feature type="compositionally biased region" description="Basic and acidic residues" evidence="5">
    <location>
        <begin position="35"/>
        <end position="46"/>
    </location>
</feature>
<keyword evidence="4" id="KW-0862">Zinc</keyword>
<dbReference type="OrthoDB" id="941555at2759"/>
<feature type="compositionally biased region" description="Basic residues" evidence="5">
    <location>
        <begin position="15"/>
        <end position="28"/>
    </location>
</feature>
<feature type="domain" description="Seven-in-absentia protein TRAF-like" evidence="6">
    <location>
        <begin position="60"/>
        <end position="99"/>
    </location>
</feature>
<dbReference type="InterPro" id="IPR018121">
    <property type="entry name" value="7-in-absentia-prot_TRAF-dom"/>
</dbReference>
<gene>
    <name evidence="7" type="ORF">IFM89_036789</name>
</gene>
<evidence type="ECO:0000256" key="1">
    <source>
        <dbReference type="ARBA" id="ARBA00009119"/>
    </source>
</evidence>
<dbReference type="Proteomes" id="UP000631114">
    <property type="component" value="Unassembled WGS sequence"/>
</dbReference>